<dbReference type="InterPro" id="IPR035538">
    <property type="entry name" value="Cyclophilin_PPIL4"/>
</dbReference>
<organism evidence="13">
    <name type="scientific">Oppiella nova</name>
    <dbReference type="NCBI Taxonomy" id="334625"/>
    <lineage>
        <taxon>Eukaryota</taxon>
        <taxon>Metazoa</taxon>
        <taxon>Ecdysozoa</taxon>
        <taxon>Arthropoda</taxon>
        <taxon>Chelicerata</taxon>
        <taxon>Arachnida</taxon>
        <taxon>Acari</taxon>
        <taxon>Acariformes</taxon>
        <taxon>Sarcoptiformes</taxon>
        <taxon>Oribatida</taxon>
        <taxon>Brachypylina</taxon>
        <taxon>Oppioidea</taxon>
        <taxon>Oppiidae</taxon>
        <taxon>Oppiella</taxon>
    </lineage>
</organism>
<comment type="function">
    <text evidence="2 9">PPIases accelerate the folding of proteins. It catalyzes the cis-trans isomerization of proline imidic peptide bonds in oligopeptides.</text>
</comment>
<sequence>MSVVIETTIGDITVDLFIRERPRSCLNFLKLCQLKYYNFCTFHTIQHNFMAQTGDPTGDGKGGHSVFLHLYGENARVFEMETKPVIKHRRKGLVSMVNNGEGLHGSQFFITLADGLDYLDGVHTVFGCVTEGMDVLDQLNDALCDGNNRPFKDILITHTVILEDPFPHPEGLEIPPQSPQLTGELLKSHRIGVAEDVDDTDGMTAEEIDELIRDREAKERALVLEMVGDIPDADVKPPENVLFVCKLNPVTREEDLEVIFSRFGSIVSCEVIRDQKSGESLQYAFVEFEREADCEKAYFKMDNVLIDDRRIHVDFSQSVSKIKWFGKGKGGTVVKDFVDGNSGGDKREDRFVLKKSAFGQRLDAKYDYVYDERQGKPTRAETGNRSPDRVEDDRELHHRSKRAKRSRSRSTDRQRQRYGDRDRDDRGGRDRDRHRDRYNDRDRKSDHKRDNRDDYSRHRRHSSPERSSHSRGHRSRH</sequence>
<feature type="compositionally biased region" description="Basic and acidic residues" evidence="10">
    <location>
        <begin position="386"/>
        <end position="396"/>
    </location>
</feature>
<evidence type="ECO:0000256" key="5">
    <source>
        <dbReference type="ARBA" id="ARBA00023110"/>
    </source>
</evidence>
<evidence type="ECO:0000256" key="3">
    <source>
        <dbReference type="ARBA" id="ARBA00004123"/>
    </source>
</evidence>
<dbReference type="PROSITE" id="PS50102">
    <property type="entry name" value="RRM"/>
    <property type="match status" value="1"/>
</dbReference>
<keyword evidence="14" id="KW-1185">Reference proteome</keyword>
<dbReference type="Pfam" id="PF00160">
    <property type="entry name" value="Pro_isomerase"/>
    <property type="match status" value="1"/>
</dbReference>
<dbReference type="EMBL" id="OC916192">
    <property type="protein sequence ID" value="CAD7643456.1"/>
    <property type="molecule type" value="Genomic_DNA"/>
</dbReference>
<evidence type="ECO:0000256" key="1">
    <source>
        <dbReference type="ARBA" id="ARBA00000971"/>
    </source>
</evidence>
<feature type="compositionally biased region" description="Basic residues" evidence="10">
    <location>
        <begin position="397"/>
        <end position="408"/>
    </location>
</feature>
<proteinExistence type="inferred from homology"/>
<evidence type="ECO:0000256" key="2">
    <source>
        <dbReference type="ARBA" id="ARBA00002388"/>
    </source>
</evidence>
<keyword evidence="4 8" id="KW-0694">RNA-binding</keyword>
<feature type="compositionally biased region" description="Basic and acidic residues" evidence="10">
    <location>
        <begin position="369"/>
        <end position="379"/>
    </location>
</feature>
<evidence type="ECO:0000256" key="7">
    <source>
        <dbReference type="ARBA" id="ARBA00023242"/>
    </source>
</evidence>
<dbReference type="PANTHER" id="PTHR45843">
    <property type="entry name" value="PEPTIDYL-PROLYL CIS-TRANS ISOMERASE-LIKE 4"/>
    <property type="match status" value="1"/>
</dbReference>
<feature type="compositionally biased region" description="Basic and acidic residues" evidence="10">
    <location>
        <begin position="409"/>
        <end position="468"/>
    </location>
</feature>
<accession>A0A7R9LKN5</accession>
<feature type="domain" description="RRM" evidence="12">
    <location>
        <begin position="240"/>
        <end position="318"/>
    </location>
</feature>
<dbReference type="AlphaFoldDB" id="A0A7R9LKN5"/>
<dbReference type="GO" id="GO:0003755">
    <property type="term" value="F:peptidyl-prolyl cis-trans isomerase activity"/>
    <property type="evidence" value="ECO:0007669"/>
    <property type="project" value="UniProtKB-UniRule"/>
</dbReference>
<evidence type="ECO:0000256" key="10">
    <source>
        <dbReference type="SAM" id="MobiDB-lite"/>
    </source>
</evidence>
<name>A0A7R9LKN5_9ACAR</name>
<dbReference type="PANTHER" id="PTHR45843:SF1">
    <property type="entry name" value="PEPTIDYL-PROLYL CIS-TRANS ISOMERASE-LIKE 4"/>
    <property type="match status" value="1"/>
</dbReference>
<dbReference type="SUPFAM" id="SSF54928">
    <property type="entry name" value="RNA-binding domain, RBD"/>
    <property type="match status" value="1"/>
</dbReference>
<comment type="subcellular location">
    <subcellularLocation>
        <location evidence="3 9">Nucleus</location>
    </subcellularLocation>
</comment>
<dbReference type="FunFam" id="3.30.70.330:FF:000287">
    <property type="entry name" value="Peptidyl-prolyl cis-trans isomerase"/>
    <property type="match status" value="1"/>
</dbReference>
<feature type="region of interest" description="Disordered" evidence="10">
    <location>
        <begin position="369"/>
        <end position="477"/>
    </location>
</feature>
<dbReference type="Pfam" id="PF00076">
    <property type="entry name" value="RRM_1"/>
    <property type="match status" value="1"/>
</dbReference>
<dbReference type="FunFam" id="2.40.100.10:FF:000015">
    <property type="entry name" value="Peptidyl-prolyl cis-trans isomerase"/>
    <property type="match status" value="1"/>
</dbReference>
<dbReference type="GO" id="GO:0003723">
    <property type="term" value="F:RNA binding"/>
    <property type="evidence" value="ECO:0007669"/>
    <property type="project" value="UniProtKB-UniRule"/>
</dbReference>
<keyword evidence="6 9" id="KW-0413">Isomerase</keyword>
<dbReference type="EC" id="5.2.1.8" evidence="9"/>
<keyword evidence="7 9" id="KW-0539">Nucleus</keyword>
<evidence type="ECO:0000256" key="9">
    <source>
        <dbReference type="RuleBase" id="RU365081"/>
    </source>
</evidence>
<evidence type="ECO:0000313" key="14">
    <source>
        <dbReference type="Proteomes" id="UP000728032"/>
    </source>
</evidence>
<dbReference type="CDD" id="cd12235">
    <property type="entry name" value="RRM_PPIL4"/>
    <property type="match status" value="1"/>
</dbReference>
<evidence type="ECO:0000313" key="13">
    <source>
        <dbReference type="EMBL" id="CAD7643456.1"/>
    </source>
</evidence>
<keyword evidence="5 9" id="KW-0697">Rotamase</keyword>
<dbReference type="Gene3D" id="2.40.100.10">
    <property type="entry name" value="Cyclophilin-like"/>
    <property type="match status" value="1"/>
</dbReference>
<dbReference type="InterPro" id="IPR002130">
    <property type="entry name" value="Cyclophilin-type_PPIase_dom"/>
</dbReference>
<dbReference type="InterPro" id="IPR035979">
    <property type="entry name" value="RBD_domain_sf"/>
</dbReference>
<comment type="similarity">
    <text evidence="9">Belongs to the cyclophilin-type PPIase family. PPIL4 subfamily.</text>
</comment>
<protein>
    <recommendedName>
        <fullName evidence="9">Peptidyl-prolyl cis-trans isomerase</fullName>
        <shortName evidence="9">PPIase</shortName>
        <ecNumber evidence="9">5.2.1.8</ecNumber>
    </recommendedName>
</protein>
<evidence type="ECO:0000259" key="12">
    <source>
        <dbReference type="PROSITE" id="PS50102"/>
    </source>
</evidence>
<dbReference type="InterPro" id="IPR000504">
    <property type="entry name" value="RRM_dom"/>
</dbReference>
<dbReference type="SMART" id="SM00360">
    <property type="entry name" value="RRM"/>
    <property type="match status" value="1"/>
</dbReference>
<dbReference type="Gene3D" id="3.30.70.330">
    <property type="match status" value="1"/>
</dbReference>
<dbReference type="InterPro" id="IPR029000">
    <property type="entry name" value="Cyclophilin-like_dom_sf"/>
</dbReference>
<dbReference type="Proteomes" id="UP000728032">
    <property type="component" value="Unassembled WGS sequence"/>
</dbReference>
<gene>
    <name evidence="13" type="ORF">ONB1V03_LOCUS4140</name>
</gene>
<evidence type="ECO:0000256" key="8">
    <source>
        <dbReference type="PROSITE-ProRule" id="PRU00176"/>
    </source>
</evidence>
<dbReference type="InterPro" id="IPR012677">
    <property type="entry name" value="Nucleotide-bd_a/b_plait_sf"/>
</dbReference>
<dbReference type="OrthoDB" id="2083at2759"/>
<evidence type="ECO:0000256" key="6">
    <source>
        <dbReference type="ARBA" id="ARBA00023235"/>
    </source>
</evidence>
<dbReference type="SUPFAM" id="SSF50891">
    <property type="entry name" value="Cyclophilin-like"/>
    <property type="match status" value="1"/>
</dbReference>
<evidence type="ECO:0000259" key="11">
    <source>
        <dbReference type="PROSITE" id="PS50072"/>
    </source>
</evidence>
<dbReference type="PROSITE" id="PS50072">
    <property type="entry name" value="CSA_PPIASE_2"/>
    <property type="match status" value="1"/>
</dbReference>
<dbReference type="PRINTS" id="PR00153">
    <property type="entry name" value="CSAPPISMRASE"/>
</dbReference>
<dbReference type="CDD" id="cd01921">
    <property type="entry name" value="cyclophilin_RRM"/>
    <property type="match status" value="1"/>
</dbReference>
<comment type="catalytic activity">
    <reaction evidence="1 9">
        <text>[protein]-peptidylproline (omega=180) = [protein]-peptidylproline (omega=0)</text>
        <dbReference type="Rhea" id="RHEA:16237"/>
        <dbReference type="Rhea" id="RHEA-COMP:10747"/>
        <dbReference type="Rhea" id="RHEA-COMP:10748"/>
        <dbReference type="ChEBI" id="CHEBI:83833"/>
        <dbReference type="ChEBI" id="CHEBI:83834"/>
        <dbReference type="EC" id="5.2.1.8"/>
    </reaction>
</comment>
<dbReference type="EMBL" id="CAJPVJ010001367">
    <property type="protein sequence ID" value="CAG2164589.1"/>
    <property type="molecule type" value="Genomic_DNA"/>
</dbReference>
<dbReference type="GO" id="GO:0005634">
    <property type="term" value="C:nucleus"/>
    <property type="evidence" value="ECO:0007669"/>
    <property type="project" value="UniProtKB-SubCell"/>
</dbReference>
<evidence type="ECO:0000256" key="4">
    <source>
        <dbReference type="ARBA" id="ARBA00022884"/>
    </source>
</evidence>
<reference evidence="13" key="1">
    <citation type="submission" date="2020-11" db="EMBL/GenBank/DDBJ databases">
        <authorList>
            <person name="Tran Van P."/>
        </authorList>
    </citation>
    <scope>NUCLEOTIDE SEQUENCE</scope>
</reference>
<feature type="domain" description="PPIase cyclophilin-type" evidence="11">
    <location>
        <begin position="6"/>
        <end position="161"/>
    </location>
</feature>
<dbReference type="InterPro" id="IPR035542">
    <property type="entry name" value="CRIP"/>
</dbReference>